<accession>A0A1I4YMQ6</accession>
<name>A0A1I4YMQ6_CHROL</name>
<proteinExistence type="predicted"/>
<evidence type="ECO:0000313" key="2">
    <source>
        <dbReference type="Proteomes" id="UP000198769"/>
    </source>
</evidence>
<gene>
    <name evidence="1" type="ORF">SAMN05421594_2513</name>
</gene>
<dbReference type="EMBL" id="FOVD01000003">
    <property type="protein sequence ID" value="SFN39063.1"/>
    <property type="molecule type" value="Genomic_DNA"/>
</dbReference>
<dbReference type="Proteomes" id="UP000198769">
    <property type="component" value="Unassembled WGS sequence"/>
</dbReference>
<sequence>MGQDITCLITDKNIELNNDVVHFKVRGFTFIPFNTCCDLGLDEAKDFELLSDYILHLESKDNFENYTYDHDNDHCDLDIFKMIKDHQIENFIIEHHSEWADIPVDYYFMHVTEGKIIKNSIVFDESELSKNNKANVPESKKKFGLTFDWLANTDLFYSYFHANRMYSIQHTK</sequence>
<organism evidence="1 2">
    <name type="scientific">Chryseobacterium oleae</name>
    <dbReference type="NCBI Taxonomy" id="491207"/>
    <lineage>
        <taxon>Bacteria</taxon>
        <taxon>Pseudomonadati</taxon>
        <taxon>Bacteroidota</taxon>
        <taxon>Flavobacteriia</taxon>
        <taxon>Flavobacteriales</taxon>
        <taxon>Weeksellaceae</taxon>
        <taxon>Chryseobacterium group</taxon>
        <taxon>Chryseobacterium</taxon>
    </lineage>
</organism>
<dbReference type="RefSeq" id="WP_090024737.1">
    <property type="nucleotide sequence ID" value="NZ_FOVD01000003.1"/>
</dbReference>
<dbReference type="AlphaFoldDB" id="A0A1I4YMQ6"/>
<dbReference type="OrthoDB" id="1349383at2"/>
<evidence type="ECO:0000313" key="1">
    <source>
        <dbReference type="EMBL" id="SFN39063.1"/>
    </source>
</evidence>
<keyword evidence="2" id="KW-1185">Reference proteome</keyword>
<protein>
    <submittedName>
        <fullName evidence="1">Uncharacterized protein</fullName>
    </submittedName>
</protein>
<reference evidence="2" key="1">
    <citation type="submission" date="2016-10" db="EMBL/GenBank/DDBJ databases">
        <authorList>
            <person name="Varghese N."/>
            <person name="Submissions S."/>
        </authorList>
    </citation>
    <scope>NUCLEOTIDE SEQUENCE [LARGE SCALE GENOMIC DNA]</scope>
    <source>
        <strain evidence="2">DSM 25575</strain>
    </source>
</reference>